<gene>
    <name evidence="1" type="ORF">G2W53_029251</name>
</gene>
<protein>
    <submittedName>
        <fullName evidence="1">Ribonuclease H</fullName>
    </submittedName>
</protein>
<organism evidence="1 2">
    <name type="scientific">Senna tora</name>
    <dbReference type="NCBI Taxonomy" id="362788"/>
    <lineage>
        <taxon>Eukaryota</taxon>
        <taxon>Viridiplantae</taxon>
        <taxon>Streptophyta</taxon>
        <taxon>Embryophyta</taxon>
        <taxon>Tracheophyta</taxon>
        <taxon>Spermatophyta</taxon>
        <taxon>Magnoliopsida</taxon>
        <taxon>eudicotyledons</taxon>
        <taxon>Gunneridae</taxon>
        <taxon>Pentapetalae</taxon>
        <taxon>rosids</taxon>
        <taxon>fabids</taxon>
        <taxon>Fabales</taxon>
        <taxon>Fabaceae</taxon>
        <taxon>Caesalpinioideae</taxon>
        <taxon>Cassia clade</taxon>
        <taxon>Senna</taxon>
    </lineage>
</organism>
<comment type="caution">
    <text evidence="1">The sequence shown here is derived from an EMBL/GenBank/DDBJ whole genome shotgun (WGS) entry which is preliminary data.</text>
</comment>
<dbReference type="PANTHER" id="PTHR33116">
    <property type="entry name" value="REVERSE TRANSCRIPTASE ZINC-BINDING DOMAIN-CONTAINING PROTEIN-RELATED-RELATED"/>
    <property type="match status" value="1"/>
</dbReference>
<evidence type="ECO:0000313" key="1">
    <source>
        <dbReference type="EMBL" id="KAF7815282.1"/>
    </source>
</evidence>
<dbReference type="OrthoDB" id="1751077at2759"/>
<dbReference type="PANTHER" id="PTHR33116:SF86">
    <property type="entry name" value="REVERSE TRANSCRIPTASE DOMAIN-CONTAINING PROTEIN"/>
    <property type="match status" value="1"/>
</dbReference>
<evidence type="ECO:0000313" key="2">
    <source>
        <dbReference type="Proteomes" id="UP000634136"/>
    </source>
</evidence>
<reference evidence="1" key="1">
    <citation type="submission" date="2020-09" db="EMBL/GenBank/DDBJ databases">
        <title>Genome-Enabled Discovery of Anthraquinone Biosynthesis in Senna tora.</title>
        <authorList>
            <person name="Kang S.-H."/>
            <person name="Pandey R.P."/>
            <person name="Lee C.-M."/>
            <person name="Sim J.-S."/>
            <person name="Jeong J.-T."/>
            <person name="Choi B.-S."/>
            <person name="Jung M."/>
            <person name="Ginzburg D."/>
            <person name="Zhao K."/>
            <person name="Won S.Y."/>
            <person name="Oh T.-J."/>
            <person name="Yu Y."/>
            <person name="Kim N.-H."/>
            <person name="Lee O.R."/>
            <person name="Lee T.-H."/>
            <person name="Bashyal P."/>
            <person name="Kim T.-S."/>
            <person name="Lee W.-H."/>
            <person name="Kawkins C."/>
            <person name="Kim C.-K."/>
            <person name="Kim J.S."/>
            <person name="Ahn B.O."/>
            <person name="Rhee S.Y."/>
            <person name="Sohng J.K."/>
        </authorList>
    </citation>
    <scope>NUCLEOTIDE SEQUENCE</scope>
    <source>
        <tissue evidence="1">Leaf</tissue>
    </source>
</reference>
<dbReference type="EMBL" id="JAAIUW010000009">
    <property type="protein sequence ID" value="KAF7815282.1"/>
    <property type="molecule type" value="Genomic_DNA"/>
</dbReference>
<keyword evidence="2" id="KW-1185">Reference proteome</keyword>
<name>A0A834T7C1_9FABA</name>
<dbReference type="AlphaFoldDB" id="A0A834T7C1"/>
<proteinExistence type="predicted"/>
<accession>A0A834T7C1</accession>
<sequence length="286" mass="32775">MIRKEEDAKLWRGVKIGQTMNLQKSFLVFSQNIRHTTKREISAFFNLGFHSSLGKYLGTCIDCQDSKKQVVQETINKIEGKLKDWKARLLSQAARLTLIKSVVNSYLVFPLSPMLFSKIFWGNNGNHGKIQLQKWRDLCRPKDQGGLAFCDVLAFNQALLAKHVWRLIDHRNLLIDSTLSAKYMDRSNWGSIISRSNSSWRWKSIMKTKHVIIPNLEWQVGDGTRLRDRLVWKFSIDGNYNVRLGRRSCFQSSTDLNCYVVVSQKGFAANITQALFGSCTASSFSV</sequence>
<dbReference type="Proteomes" id="UP000634136">
    <property type="component" value="Unassembled WGS sequence"/>
</dbReference>